<evidence type="ECO:0000313" key="3">
    <source>
        <dbReference type="RefSeq" id="XP_023580281.1"/>
    </source>
</evidence>
<keyword evidence="2" id="KW-1185">Reference proteome</keyword>
<dbReference type="Pfam" id="PF00773">
    <property type="entry name" value="RNB"/>
    <property type="match status" value="1"/>
</dbReference>
<organism evidence="2 3">
    <name type="scientific">Trichechus manatus latirostris</name>
    <name type="common">Florida manatee</name>
    <dbReference type="NCBI Taxonomy" id="127582"/>
    <lineage>
        <taxon>Eukaryota</taxon>
        <taxon>Metazoa</taxon>
        <taxon>Chordata</taxon>
        <taxon>Craniata</taxon>
        <taxon>Vertebrata</taxon>
        <taxon>Euteleostomi</taxon>
        <taxon>Mammalia</taxon>
        <taxon>Eutheria</taxon>
        <taxon>Afrotheria</taxon>
        <taxon>Sirenia</taxon>
        <taxon>Trichechidae</taxon>
        <taxon>Trichechus</taxon>
    </lineage>
</organism>
<dbReference type="GO" id="GO:0003723">
    <property type="term" value="F:RNA binding"/>
    <property type="evidence" value="ECO:0007669"/>
    <property type="project" value="InterPro"/>
</dbReference>
<evidence type="ECO:0000259" key="1">
    <source>
        <dbReference type="Pfam" id="PF00773"/>
    </source>
</evidence>
<gene>
    <name evidence="3" type="primary">LOC111819030</name>
</gene>
<sequence length="254" mass="28384">MKASNNMNFDLPVKNHGRSPKKGLLAPFPSSKFLKKEVKIVMGFIQDNSVIVSSGWVPHSLVIILLLIGGEKVVKTSLRLSLLERRQVPAFHLFTNRLFSLCLVHRQLAKSLGQAGEIEPETEGILTEYGVDFSDFSSEVLKCLPQNLPWTIPQEEFSKRRDLRKDCIFTIDPSTARDLDDALSCKPLADGNFEVGVHIADVSYFIPEGSDLDRVAAQRATSVYLVQKIPGLTIPGSTCDMRKMDFQTYLCQVK</sequence>
<dbReference type="KEGG" id="tmu:111819030"/>
<reference evidence="3" key="1">
    <citation type="submission" date="2025-08" db="UniProtKB">
        <authorList>
            <consortium name="RefSeq"/>
        </authorList>
    </citation>
    <scope>IDENTIFICATION</scope>
</reference>
<dbReference type="PANTHER" id="PTHR23355:SF9">
    <property type="entry name" value="DIS3-LIKE EXONUCLEASE 2"/>
    <property type="match status" value="1"/>
</dbReference>
<dbReference type="SUPFAM" id="SSF50249">
    <property type="entry name" value="Nucleic acid-binding proteins"/>
    <property type="match status" value="1"/>
</dbReference>
<accession>A0A2Y9QFI8</accession>
<dbReference type="GO" id="GO:0010587">
    <property type="term" value="P:miRNA catabolic process"/>
    <property type="evidence" value="ECO:0007669"/>
    <property type="project" value="TreeGrafter"/>
</dbReference>
<dbReference type="GO" id="GO:0000932">
    <property type="term" value="C:P-body"/>
    <property type="evidence" value="ECO:0007669"/>
    <property type="project" value="TreeGrafter"/>
</dbReference>
<dbReference type="InParanoid" id="A0A2Y9QFI8"/>
<dbReference type="RefSeq" id="XP_023580281.1">
    <property type="nucleotide sequence ID" value="XM_023724513.1"/>
</dbReference>
<dbReference type="Proteomes" id="UP000248480">
    <property type="component" value="Unplaced"/>
</dbReference>
<protein>
    <submittedName>
        <fullName evidence="3">DIS3-like exonuclease 2</fullName>
    </submittedName>
</protein>
<dbReference type="InterPro" id="IPR050180">
    <property type="entry name" value="RNR_Ribonuclease"/>
</dbReference>
<dbReference type="InterPro" id="IPR001900">
    <property type="entry name" value="RNase_II/R"/>
</dbReference>
<dbReference type="InterPro" id="IPR012340">
    <property type="entry name" value="NA-bd_OB-fold"/>
</dbReference>
<dbReference type="PANTHER" id="PTHR23355">
    <property type="entry name" value="RIBONUCLEASE"/>
    <property type="match status" value="1"/>
</dbReference>
<dbReference type="STRING" id="127582.A0A2Y9QFI8"/>
<dbReference type="GO" id="GO:0006402">
    <property type="term" value="P:mRNA catabolic process"/>
    <property type="evidence" value="ECO:0007669"/>
    <property type="project" value="TreeGrafter"/>
</dbReference>
<evidence type="ECO:0000313" key="2">
    <source>
        <dbReference type="Proteomes" id="UP000248480"/>
    </source>
</evidence>
<dbReference type="AlphaFoldDB" id="A0A2Y9QFI8"/>
<name>A0A2Y9QFI8_TRIMA</name>
<feature type="domain" description="RNB" evidence="1">
    <location>
        <begin position="160"/>
        <end position="228"/>
    </location>
</feature>
<dbReference type="GeneID" id="111819030"/>
<dbReference type="GO" id="GO:0000175">
    <property type="term" value="F:3'-5'-RNA exonuclease activity"/>
    <property type="evidence" value="ECO:0007669"/>
    <property type="project" value="TreeGrafter"/>
</dbReference>
<proteinExistence type="predicted"/>